<evidence type="ECO:0000259" key="1">
    <source>
        <dbReference type="Pfam" id="PF13936"/>
    </source>
</evidence>
<dbReference type="Pfam" id="PF13936">
    <property type="entry name" value="HTH_38"/>
    <property type="match status" value="1"/>
</dbReference>
<protein>
    <submittedName>
        <fullName evidence="2">Helix-turn-helix domain-containing protein</fullName>
    </submittedName>
</protein>
<dbReference type="RefSeq" id="WP_371435286.1">
    <property type="nucleotide sequence ID" value="NZ_JBHSRS010000081.1"/>
</dbReference>
<evidence type="ECO:0000313" key="2">
    <source>
        <dbReference type="EMBL" id="MFC6282954.1"/>
    </source>
</evidence>
<reference evidence="3" key="1">
    <citation type="journal article" date="2019" name="Int. J. Syst. Evol. Microbiol.">
        <title>The Global Catalogue of Microorganisms (GCM) 10K type strain sequencing project: providing services to taxonomists for standard genome sequencing and annotation.</title>
        <authorList>
            <consortium name="The Broad Institute Genomics Platform"/>
            <consortium name="The Broad Institute Genome Sequencing Center for Infectious Disease"/>
            <person name="Wu L."/>
            <person name="Ma J."/>
        </authorList>
    </citation>
    <scope>NUCLEOTIDE SEQUENCE [LARGE SCALE GENOMIC DNA]</scope>
    <source>
        <strain evidence="3">CCUG 39402</strain>
    </source>
</reference>
<gene>
    <name evidence="2" type="ORF">ACFQND_17155</name>
</gene>
<dbReference type="InterPro" id="IPR025246">
    <property type="entry name" value="IS30-like_HTH"/>
</dbReference>
<dbReference type="Proteomes" id="UP001596270">
    <property type="component" value="Unassembled WGS sequence"/>
</dbReference>
<organism evidence="2 3">
    <name type="scientific">Polaromonas aquatica</name>
    <dbReference type="NCBI Taxonomy" id="332657"/>
    <lineage>
        <taxon>Bacteria</taxon>
        <taxon>Pseudomonadati</taxon>
        <taxon>Pseudomonadota</taxon>
        <taxon>Betaproteobacteria</taxon>
        <taxon>Burkholderiales</taxon>
        <taxon>Comamonadaceae</taxon>
        <taxon>Polaromonas</taxon>
    </lineage>
</organism>
<name>A0ABW1TZB2_9BURK</name>
<proteinExistence type="predicted"/>
<accession>A0ABW1TZB2</accession>
<keyword evidence="3" id="KW-1185">Reference proteome</keyword>
<dbReference type="SUPFAM" id="SSF46689">
    <property type="entry name" value="Homeodomain-like"/>
    <property type="match status" value="1"/>
</dbReference>
<dbReference type="Gene3D" id="1.10.10.60">
    <property type="entry name" value="Homeodomain-like"/>
    <property type="match status" value="1"/>
</dbReference>
<comment type="caution">
    <text evidence="2">The sequence shown here is derived from an EMBL/GenBank/DDBJ whole genome shotgun (WGS) entry which is preliminary data.</text>
</comment>
<sequence>MTHHHLSPTEHYQIQAWLEQGLNKCQIAGRLGCHRSTIYRELARCEGAYNAECAQRHRQDCALCCAANAPRYGPAVWCRVRKALVKTCRSPQQIAGRAAQGLAHAGLSEP</sequence>
<feature type="domain" description="Transposase IS30-like HTH" evidence="1">
    <location>
        <begin position="3"/>
        <end position="44"/>
    </location>
</feature>
<dbReference type="EMBL" id="JBHSRS010000081">
    <property type="protein sequence ID" value="MFC6282954.1"/>
    <property type="molecule type" value="Genomic_DNA"/>
</dbReference>
<evidence type="ECO:0000313" key="3">
    <source>
        <dbReference type="Proteomes" id="UP001596270"/>
    </source>
</evidence>
<dbReference type="InterPro" id="IPR009057">
    <property type="entry name" value="Homeodomain-like_sf"/>
</dbReference>